<evidence type="ECO:0000313" key="2">
    <source>
        <dbReference type="Proteomes" id="UP000255167"/>
    </source>
</evidence>
<dbReference type="AlphaFoldDB" id="A0A378FT55"/>
<protein>
    <submittedName>
        <fullName evidence="1">Uncharacterized protein</fullName>
    </submittedName>
</protein>
<evidence type="ECO:0000313" key="1">
    <source>
        <dbReference type="EMBL" id="STW47213.1"/>
    </source>
</evidence>
<sequence>MPAIDNILFKHPVVVADAVTASRQTQRRQGVKEASRQAAQTAVAKPGVILFIDQLFEIEPHLRQRAAHIVINAQRQQRIREGAADQKLHRQIVHLAHFLGELRAVGAQPALHHAIANGKQRGVKPFMLVGDGRIFTDDKHQFIGNRML</sequence>
<accession>A0A378FT55</accession>
<name>A0A378FT55_KLEPN</name>
<dbReference type="EMBL" id="UGNC01000005">
    <property type="protein sequence ID" value="STW47213.1"/>
    <property type="molecule type" value="Genomic_DNA"/>
</dbReference>
<organism evidence="1 2">
    <name type="scientific">Klebsiella pneumoniae</name>
    <dbReference type="NCBI Taxonomy" id="573"/>
    <lineage>
        <taxon>Bacteria</taxon>
        <taxon>Pseudomonadati</taxon>
        <taxon>Pseudomonadota</taxon>
        <taxon>Gammaproteobacteria</taxon>
        <taxon>Enterobacterales</taxon>
        <taxon>Enterobacteriaceae</taxon>
        <taxon>Klebsiella/Raoultella group</taxon>
        <taxon>Klebsiella</taxon>
        <taxon>Klebsiella pneumoniae complex</taxon>
    </lineage>
</organism>
<gene>
    <name evidence="1" type="ORF">NCTC9617_03761</name>
</gene>
<dbReference type="Proteomes" id="UP000255167">
    <property type="component" value="Unassembled WGS sequence"/>
</dbReference>
<reference evidence="1 2" key="1">
    <citation type="submission" date="2018-06" db="EMBL/GenBank/DDBJ databases">
        <authorList>
            <consortium name="Pathogen Informatics"/>
            <person name="Doyle S."/>
        </authorList>
    </citation>
    <scope>NUCLEOTIDE SEQUENCE [LARGE SCALE GENOMIC DNA]</scope>
    <source>
        <strain evidence="1 2">NCTC9617</strain>
    </source>
</reference>
<proteinExistence type="predicted"/>